<dbReference type="STRING" id="155865.SAMN05216515_13011"/>
<gene>
    <name evidence="1" type="ORF">SAMN05216508_12711</name>
</gene>
<dbReference type="EMBL" id="FPBT01000027">
    <property type="protein sequence ID" value="SFU65783.1"/>
    <property type="molecule type" value="Genomic_DNA"/>
</dbReference>
<dbReference type="Proteomes" id="UP000198817">
    <property type="component" value="Unassembled WGS sequence"/>
</dbReference>
<accession>A0A1I7HYK9</accession>
<keyword evidence="2" id="KW-1185">Reference proteome</keyword>
<dbReference type="AlphaFoldDB" id="A0A1I7HYK9"/>
<name>A0A1I7HYK9_9FIRM</name>
<sequence length="100" mass="11249">MNESLNMRLQTMKSNGRSGKIRENLSGQLAFSSFVPADLQDIRIQYTDEMVRISKPLGRRQDTYSKILIRIDLCEKGGGGESAEEENSAVELAVKSEFTY</sequence>
<reference evidence="1 2" key="1">
    <citation type="submission" date="2016-10" db="EMBL/GenBank/DDBJ databases">
        <authorList>
            <person name="de Groot N.N."/>
        </authorList>
    </citation>
    <scope>NUCLEOTIDE SEQUENCE [LARGE SCALE GENOMIC DNA]</scope>
    <source>
        <strain evidence="1 2">KHGC13</strain>
    </source>
</reference>
<evidence type="ECO:0000313" key="2">
    <source>
        <dbReference type="Proteomes" id="UP000198817"/>
    </source>
</evidence>
<evidence type="ECO:0000313" key="1">
    <source>
        <dbReference type="EMBL" id="SFU65783.1"/>
    </source>
</evidence>
<proteinExistence type="predicted"/>
<protein>
    <submittedName>
        <fullName evidence="1">Uncharacterized protein</fullName>
    </submittedName>
</protein>
<dbReference type="RefSeq" id="WP_090471875.1">
    <property type="nucleotide sequence ID" value="NZ_FOWF01000030.1"/>
</dbReference>
<organism evidence="1 2">
    <name type="scientific">Eubacterium pyruvativorans</name>
    <dbReference type="NCBI Taxonomy" id="155865"/>
    <lineage>
        <taxon>Bacteria</taxon>
        <taxon>Bacillati</taxon>
        <taxon>Bacillota</taxon>
        <taxon>Clostridia</taxon>
        <taxon>Eubacteriales</taxon>
        <taxon>Eubacteriaceae</taxon>
        <taxon>Eubacterium</taxon>
    </lineage>
</organism>